<feature type="compositionally biased region" description="Low complexity" evidence="1">
    <location>
        <begin position="1"/>
        <end position="16"/>
    </location>
</feature>
<dbReference type="STRING" id="236234.A0A1J9RVM4"/>
<name>A0A1J9RVM4_9PEZI</name>
<dbReference type="Proteomes" id="UP000183809">
    <property type="component" value="Unassembled WGS sequence"/>
</dbReference>
<feature type="compositionally biased region" description="Low complexity" evidence="1">
    <location>
        <begin position="23"/>
        <end position="63"/>
    </location>
</feature>
<gene>
    <name evidence="3" type="ORF">BKCO1_10000164</name>
</gene>
<reference evidence="3 4" key="1">
    <citation type="submission" date="2016-10" db="EMBL/GenBank/DDBJ databases">
        <title>Proteomics and genomics reveal pathogen-plant mechanisms compatible with a hemibiotrophic lifestyle of Diplodia corticola.</title>
        <authorList>
            <person name="Fernandes I."/>
            <person name="De Jonge R."/>
            <person name="Van De Peer Y."/>
            <person name="Devreese B."/>
            <person name="Alves A."/>
            <person name="Esteves A.C."/>
        </authorList>
    </citation>
    <scope>NUCLEOTIDE SEQUENCE [LARGE SCALE GENOMIC DNA]</scope>
    <source>
        <strain evidence="3 4">CBS 112549</strain>
    </source>
</reference>
<evidence type="ECO:0000256" key="2">
    <source>
        <dbReference type="SAM" id="Phobius"/>
    </source>
</evidence>
<evidence type="ECO:0008006" key="5">
    <source>
        <dbReference type="Google" id="ProtNLM"/>
    </source>
</evidence>
<organism evidence="3 4">
    <name type="scientific">Diplodia corticola</name>
    <dbReference type="NCBI Taxonomy" id="236234"/>
    <lineage>
        <taxon>Eukaryota</taxon>
        <taxon>Fungi</taxon>
        <taxon>Dikarya</taxon>
        <taxon>Ascomycota</taxon>
        <taxon>Pezizomycotina</taxon>
        <taxon>Dothideomycetes</taxon>
        <taxon>Dothideomycetes incertae sedis</taxon>
        <taxon>Botryosphaeriales</taxon>
        <taxon>Botryosphaeriaceae</taxon>
        <taxon>Diplodia</taxon>
    </lineage>
</organism>
<dbReference type="AlphaFoldDB" id="A0A1J9RVM4"/>
<keyword evidence="4" id="KW-1185">Reference proteome</keyword>
<feature type="transmembrane region" description="Helical" evidence="2">
    <location>
        <begin position="101"/>
        <end position="123"/>
    </location>
</feature>
<protein>
    <recommendedName>
        <fullName evidence="5">MARVEL domain-containing protein</fullName>
    </recommendedName>
</protein>
<feature type="region of interest" description="Disordered" evidence="1">
    <location>
        <begin position="1"/>
        <end position="77"/>
    </location>
</feature>
<feature type="transmembrane region" description="Helical" evidence="2">
    <location>
        <begin position="266"/>
        <end position="290"/>
    </location>
</feature>
<feature type="transmembrane region" description="Helical" evidence="2">
    <location>
        <begin position="172"/>
        <end position="193"/>
    </location>
</feature>
<keyword evidence="2" id="KW-1133">Transmembrane helix</keyword>
<evidence type="ECO:0000313" key="3">
    <source>
        <dbReference type="EMBL" id="OJD36659.1"/>
    </source>
</evidence>
<feature type="transmembrane region" description="Helical" evidence="2">
    <location>
        <begin position="135"/>
        <end position="160"/>
    </location>
</feature>
<accession>A0A1J9RVM4</accession>
<dbReference type="EMBL" id="MNUE01000010">
    <property type="protein sequence ID" value="OJD36659.1"/>
    <property type="molecule type" value="Genomic_DNA"/>
</dbReference>
<keyword evidence="2" id="KW-0812">Transmembrane</keyword>
<dbReference type="RefSeq" id="XP_020132919.1">
    <property type="nucleotide sequence ID" value="XM_020269349.1"/>
</dbReference>
<evidence type="ECO:0000313" key="4">
    <source>
        <dbReference type="Proteomes" id="UP000183809"/>
    </source>
</evidence>
<feature type="region of interest" description="Disordered" evidence="1">
    <location>
        <begin position="341"/>
        <end position="391"/>
    </location>
</feature>
<proteinExistence type="predicted"/>
<sequence length="391" mass="41834">MAEDSATAATPSASGSTPPPQPTASTTATPAAPQATSSPSDASAAPASAPVAPQAARVPATAPSDGPNDTAVPHAHNHVDEESGGMLARFRIQEDCWAWKFGLRLITLVCAIIGMSTLVWAGVAAGKENSYMAGSWIGAFSIPLICSIIFNVICLSIVFFTKRPVHPGVAVGVDLVLWLALILTGFFSIWAYFYSGTTDAETFDDWYGSSGYGSSSSYRSAYYCGSEDYVYDPYERTCTYEPEDCPGWSSCETESAYYRAKYRARVVLVGAIFTFICTLLHFITFVWACADTHRRNKSKESLTVKYAAERIVQEMVQSGQLVRPAPAMMAGGHPPHGAAPMRGYHPQGQPMMTGANNAQGQGMDRPLPPLQEFYSPAPRAPPASGKAPAQD</sequence>
<evidence type="ECO:0000256" key="1">
    <source>
        <dbReference type="SAM" id="MobiDB-lite"/>
    </source>
</evidence>
<comment type="caution">
    <text evidence="3">The sequence shown here is derived from an EMBL/GenBank/DDBJ whole genome shotgun (WGS) entry which is preliminary data.</text>
</comment>
<dbReference type="OrthoDB" id="5279542at2759"/>
<dbReference type="GeneID" id="31009608"/>
<keyword evidence="2" id="KW-0472">Membrane</keyword>